<dbReference type="Proteomes" id="UP001596368">
    <property type="component" value="Unassembled WGS sequence"/>
</dbReference>
<protein>
    <recommendedName>
        <fullName evidence="3">Restriction endonuclease</fullName>
    </recommendedName>
</protein>
<reference evidence="1 2" key="1">
    <citation type="journal article" date="2019" name="Int. J. Syst. Evol. Microbiol.">
        <title>The Global Catalogue of Microorganisms (GCM) 10K type strain sequencing project: providing services to taxonomists for standard genome sequencing and annotation.</title>
        <authorList>
            <consortium name="The Broad Institute Genomics Platform"/>
            <consortium name="The Broad Institute Genome Sequencing Center for Infectious Disease"/>
            <person name="Wu L."/>
            <person name="Ma J."/>
        </authorList>
    </citation>
    <scope>NUCLEOTIDE SEQUENCE [LARGE SCALE GENOMIC DNA]</scope>
    <source>
        <strain evidence="1 2">DT92</strain>
    </source>
</reference>
<evidence type="ECO:0000313" key="1">
    <source>
        <dbReference type="EMBL" id="MFC7137282.1"/>
    </source>
</evidence>
<sequence>MDSLTDIEQRAEIAENLYTNHRHKRDGVTAIDEDDFEYIVNTLLNYCFMTSRMFGTTMAGEEVPDGVLCMQRPNGGADVYMWDAKYSSPENEPHELTANNQRNMTKYPKIIHDKSGMDERDADLTHFSGFIFVTPQLNTSNLVGFARKLNERYADGSIIKSTVVHLRIDALLAFYRAVRENKHGARRVEVQTHKHFNSLLTDDDYHGHETEFIEHQTRNHGDDPEHWPPIGPSGIGIFDITTGDIEYIFDEYIKGKSSPQTEIDYQSLRNSLSKVRK</sequence>
<comment type="caution">
    <text evidence="1">The sequence shown here is derived from an EMBL/GenBank/DDBJ whole genome shotgun (WGS) entry which is preliminary data.</text>
</comment>
<gene>
    <name evidence="1" type="ORF">ACFQRB_14165</name>
</gene>
<name>A0ABD5XVS6_9EURY</name>
<evidence type="ECO:0000313" key="2">
    <source>
        <dbReference type="Proteomes" id="UP001596368"/>
    </source>
</evidence>
<keyword evidence="2" id="KW-1185">Reference proteome</keyword>
<dbReference type="AlphaFoldDB" id="A0ABD5XVS6"/>
<dbReference type="EMBL" id="JBHSZG010000001">
    <property type="protein sequence ID" value="MFC7137282.1"/>
    <property type="molecule type" value="Genomic_DNA"/>
</dbReference>
<accession>A0ABD5XVS6</accession>
<evidence type="ECO:0008006" key="3">
    <source>
        <dbReference type="Google" id="ProtNLM"/>
    </source>
</evidence>
<proteinExistence type="predicted"/>
<organism evidence="1 2">
    <name type="scientific">Halobaculum litoreum</name>
    <dbReference type="NCBI Taxonomy" id="3031998"/>
    <lineage>
        <taxon>Archaea</taxon>
        <taxon>Methanobacteriati</taxon>
        <taxon>Methanobacteriota</taxon>
        <taxon>Stenosarchaea group</taxon>
        <taxon>Halobacteria</taxon>
        <taxon>Halobacteriales</taxon>
        <taxon>Haloferacaceae</taxon>
        <taxon>Halobaculum</taxon>
    </lineage>
</organism>